<evidence type="ECO:0000256" key="1">
    <source>
        <dbReference type="SAM" id="MobiDB-lite"/>
    </source>
</evidence>
<protein>
    <submittedName>
        <fullName evidence="2">Uncharacterized protein</fullName>
    </submittedName>
</protein>
<comment type="caution">
    <text evidence="2">The sequence shown here is derived from an EMBL/GenBank/DDBJ whole genome shotgun (WGS) entry which is preliminary data.</text>
</comment>
<reference evidence="2" key="1">
    <citation type="submission" date="2020-08" db="EMBL/GenBank/DDBJ databases">
        <title>Genome sequencing and assembly of the red palm weevil Rhynchophorus ferrugineus.</title>
        <authorList>
            <person name="Dias G.B."/>
            <person name="Bergman C.M."/>
            <person name="Manee M."/>
        </authorList>
    </citation>
    <scope>NUCLEOTIDE SEQUENCE</scope>
    <source>
        <strain evidence="2">AA-2017</strain>
        <tissue evidence="2">Whole larva</tissue>
    </source>
</reference>
<evidence type="ECO:0000313" key="2">
    <source>
        <dbReference type="EMBL" id="KAF7265956.1"/>
    </source>
</evidence>
<evidence type="ECO:0000313" key="3">
    <source>
        <dbReference type="Proteomes" id="UP000625711"/>
    </source>
</evidence>
<dbReference type="AlphaFoldDB" id="A0A834HU05"/>
<dbReference type="EMBL" id="JAACXV010014582">
    <property type="protein sequence ID" value="KAF7265956.1"/>
    <property type="molecule type" value="Genomic_DNA"/>
</dbReference>
<proteinExistence type="predicted"/>
<dbReference type="Proteomes" id="UP000625711">
    <property type="component" value="Unassembled WGS sequence"/>
</dbReference>
<feature type="compositionally biased region" description="Low complexity" evidence="1">
    <location>
        <begin position="90"/>
        <end position="103"/>
    </location>
</feature>
<feature type="region of interest" description="Disordered" evidence="1">
    <location>
        <begin position="54"/>
        <end position="109"/>
    </location>
</feature>
<name>A0A834HU05_RHYFE</name>
<organism evidence="2 3">
    <name type="scientific">Rhynchophorus ferrugineus</name>
    <name type="common">Red palm weevil</name>
    <name type="synonym">Curculio ferrugineus</name>
    <dbReference type="NCBI Taxonomy" id="354439"/>
    <lineage>
        <taxon>Eukaryota</taxon>
        <taxon>Metazoa</taxon>
        <taxon>Ecdysozoa</taxon>
        <taxon>Arthropoda</taxon>
        <taxon>Hexapoda</taxon>
        <taxon>Insecta</taxon>
        <taxon>Pterygota</taxon>
        <taxon>Neoptera</taxon>
        <taxon>Endopterygota</taxon>
        <taxon>Coleoptera</taxon>
        <taxon>Polyphaga</taxon>
        <taxon>Cucujiformia</taxon>
        <taxon>Curculionidae</taxon>
        <taxon>Dryophthorinae</taxon>
        <taxon>Rhynchophorus</taxon>
    </lineage>
</organism>
<keyword evidence="3" id="KW-1185">Reference proteome</keyword>
<gene>
    <name evidence="2" type="ORF">GWI33_020695</name>
</gene>
<sequence length="122" mass="13681">MLSEPTQYSPASRTIFLRHYNAINSNPGQLLTTDMLLPFPSISIVNPYRLRNYTDAHPLEGVTRPRGSNRVRCENKQPPPSAAPAHKFGSSPRSPNKNKPPASDIYLIKRPNERGTFYGSVF</sequence>
<accession>A0A834HU05</accession>